<organism evidence="3 4">
    <name type="scientific">Oidiodendron maius (strain Zn)</name>
    <dbReference type="NCBI Taxonomy" id="913774"/>
    <lineage>
        <taxon>Eukaryota</taxon>
        <taxon>Fungi</taxon>
        <taxon>Dikarya</taxon>
        <taxon>Ascomycota</taxon>
        <taxon>Pezizomycotina</taxon>
        <taxon>Leotiomycetes</taxon>
        <taxon>Leotiomycetes incertae sedis</taxon>
        <taxon>Myxotrichaceae</taxon>
        <taxon>Oidiodendron</taxon>
    </lineage>
</organism>
<dbReference type="EMBL" id="KN832884">
    <property type="protein sequence ID" value="KIM96391.1"/>
    <property type="molecule type" value="Genomic_DNA"/>
</dbReference>
<dbReference type="InParanoid" id="A0A0C3H1K2"/>
<protein>
    <recommendedName>
        <fullName evidence="2">Glycosyltransferase 2-like domain-containing protein</fullName>
    </recommendedName>
</protein>
<sequence length="627" mass="70390">MAFFSWCSRRVGGLSFITLLFLCAVVIISEYQVLKTPPGPTRASGRLLTVFFAYYSLIIHLVVSIFPFRACWAIWDITRSLKKVAPTRQWRDLGPGRKLSTYSLSSAETLTPSRASATSSDTEDCDAGYFADIEAEIPQHFHAVLIPNYKEDVDVLRETLDVLASHPQARAQYDIFLAMEAREVNSDVKAVGLIAEYVKKFHAVDFTLHPADLPRDSPGKSSNISWAARKASERYTDISRDDVIVTVIDADSHLSASYFEEVSGMHLRYPKTSSTTVYTPPIIFDRNAHLVPILVRVADIQWCAAGLSGLYAGSWVGPPTSVYSLPLGLADKVGGWDADCEAIGEDLHMYLKCFFALNGNLTRRTVLSPASQTNVSVDLKGPRGIAGGVQARYKQGLRHMWGSLDSGYALRQLVSVWRDRKCRIRTFRPLHSNGNHKTEYIPDPDLENLLKNQTAMGGAFSDVRYHRVDPPSWPRIFFLLHRLLEAHFFPTHMMILIISSGIYTFVADGQPDELQIAWTFELAGYLRFFGFSLVALYFALYETFHRDCVNARKAEMKAAGLYNHMQTAFSYRTFWGNILDYLMVPIAAPLFGSIPAIQAQVSHFWTLDLIYTVSKKPSNKRDVAGEC</sequence>
<accession>A0A0C3H1K2</accession>
<dbReference type="InterPro" id="IPR029044">
    <property type="entry name" value="Nucleotide-diphossugar_trans"/>
</dbReference>
<evidence type="ECO:0000259" key="2">
    <source>
        <dbReference type="Pfam" id="PF13632"/>
    </source>
</evidence>
<keyword evidence="1" id="KW-0812">Transmembrane</keyword>
<reference evidence="4" key="2">
    <citation type="submission" date="2015-01" db="EMBL/GenBank/DDBJ databases">
        <title>Evolutionary Origins and Diversification of the Mycorrhizal Mutualists.</title>
        <authorList>
            <consortium name="DOE Joint Genome Institute"/>
            <consortium name="Mycorrhizal Genomics Consortium"/>
            <person name="Kohler A."/>
            <person name="Kuo A."/>
            <person name="Nagy L.G."/>
            <person name="Floudas D."/>
            <person name="Copeland A."/>
            <person name="Barry K.W."/>
            <person name="Cichocki N."/>
            <person name="Veneault-Fourrey C."/>
            <person name="LaButti K."/>
            <person name="Lindquist E.A."/>
            <person name="Lipzen A."/>
            <person name="Lundell T."/>
            <person name="Morin E."/>
            <person name="Murat C."/>
            <person name="Riley R."/>
            <person name="Ohm R."/>
            <person name="Sun H."/>
            <person name="Tunlid A."/>
            <person name="Henrissat B."/>
            <person name="Grigoriev I.V."/>
            <person name="Hibbett D.S."/>
            <person name="Martin F."/>
        </authorList>
    </citation>
    <scope>NUCLEOTIDE SEQUENCE [LARGE SCALE GENOMIC DNA]</scope>
    <source>
        <strain evidence="4">Zn</strain>
    </source>
</reference>
<evidence type="ECO:0000313" key="4">
    <source>
        <dbReference type="Proteomes" id="UP000054321"/>
    </source>
</evidence>
<dbReference type="PANTHER" id="PTHR36851">
    <property type="entry name" value="UNNAMED PRODUCT"/>
    <property type="match status" value="1"/>
</dbReference>
<gene>
    <name evidence="3" type="ORF">OIDMADRAFT_205017</name>
</gene>
<proteinExistence type="predicted"/>
<name>A0A0C3H1K2_OIDMZ</name>
<keyword evidence="1" id="KW-1133">Transmembrane helix</keyword>
<dbReference type="SUPFAM" id="SSF53448">
    <property type="entry name" value="Nucleotide-diphospho-sugar transferases"/>
    <property type="match status" value="1"/>
</dbReference>
<dbReference type="Pfam" id="PF13632">
    <property type="entry name" value="Glyco_trans_2_3"/>
    <property type="match status" value="1"/>
</dbReference>
<evidence type="ECO:0000313" key="3">
    <source>
        <dbReference type="EMBL" id="KIM96391.1"/>
    </source>
</evidence>
<dbReference type="AlphaFoldDB" id="A0A0C3H1K2"/>
<dbReference type="InterPro" id="IPR001173">
    <property type="entry name" value="Glyco_trans_2-like"/>
</dbReference>
<dbReference type="Gene3D" id="3.90.550.10">
    <property type="entry name" value="Spore Coat Polysaccharide Biosynthesis Protein SpsA, Chain A"/>
    <property type="match status" value="1"/>
</dbReference>
<dbReference type="HOGENOM" id="CLU_014663_1_0_1"/>
<evidence type="ECO:0000256" key="1">
    <source>
        <dbReference type="SAM" id="Phobius"/>
    </source>
</evidence>
<keyword evidence="4" id="KW-1185">Reference proteome</keyword>
<keyword evidence="1" id="KW-0472">Membrane</keyword>
<feature type="transmembrane region" description="Helical" evidence="1">
    <location>
        <begin position="525"/>
        <end position="544"/>
    </location>
</feature>
<feature type="domain" description="Glycosyltransferase 2-like" evidence="2">
    <location>
        <begin position="244"/>
        <end position="516"/>
    </location>
</feature>
<reference evidence="3 4" key="1">
    <citation type="submission" date="2014-04" db="EMBL/GenBank/DDBJ databases">
        <authorList>
            <consortium name="DOE Joint Genome Institute"/>
            <person name="Kuo A."/>
            <person name="Martino E."/>
            <person name="Perotto S."/>
            <person name="Kohler A."/>
            <person name="Nagy L.G."/>
            <person name="Floudas D."/>
            <person name="Copeland A."/>
            <person name="Barry K.W."/>
            <person name="Cichocki N."/>
            <person name="Veneault-Fourrey C."/>
            <person name="LaButti K."/>
            <person name="Lindquist E.A."/>
            <person name="Lipzen A."/>
            <person name="Lundell T."/>
            <person name="Morin E."/>
            <person name="Murat C."/>
            <person name="Sun H."/>
            <person name="Tunlid A."/>
            <person name="Henrissat B."/>
            <person name="Grigoriev I.V."/>
            <person name="Hibbett D.S."/>
            <person name="Martin F."/>
            <person name="Nordberg H.P."/>
            <person name="Cantor M.N."/>
            <person name="Hua S.X."/>
        </authorList>
    </citation>
    <scope>NUCLEOTIDE SEQUENCE [LARGE SCALE GENOMIC DNA]</scope>
    <source>
        <strain evidence="3 4">Zn</strain>
    </source>
</reference>
<feature type="transmembrane region" description="Helical" evidence="1">
    <location>
        <begin position="483"/>
        <end position="505"/>
    </location>
</feature>
<feature type="transmembrane region" description="Helical" evidence="1">
    <location>
        <begin position="12"/>
        <end position="32"/>
    </location>
</feature>
<dbReference type="OrthoDB" id="5819478at2759"/>
<dbReference type="Proteomes" id="UP000054321">
    <property type="component" value="Unassembled WGS sequence"/>
</dbReference>
<dbReference type="PANTHER" id="PTHR36851:SF1">
    <property type="entry name" value="GLYCO_TRANS_2-LIKE DOMAIN-CONTAINING PROTEIN"/>
    <property type="match status" value="1"/>
</dbReference>
<feature type="transmembrane region" description="Helical" evidence="1">
    <location>
        <begin position="52"/>
        <end position="75"/>
    </location>
</feature>